<keyword evidence="11" id="KW-0969">Cilium</keyword>
<organism evidence="11 12">
    <name type="scientific">Reinekea marina</name>
    <dbReference type="NCBI Taxonomy" id="1310421"/>
    <lineage>
        <taxon>Bacteria</taxon>
        <taxon>Pseudomonadati</taxon>
        <taxon>Pseudomonadota</taxon>
        <taxon>Gammaproteobacteria</taxon>
        <taxon>Oceanospirillales</taxon>
        <taxon>Saccharospirillaceae</taxon>
        <taxon>Reinekea</taxon>
    </lineage>
</organism>
<comment type="function">
    <text evidence="1 10">Controls the rotational direction of flagella during chemotaxis.</text>
</comment>
<dbReference type="Pfam" id="PF03748">
    <property type="entry name" value="FliL"/>
    <property type="match status" value="1"/>
</dbReference>
<accession>A0ABV7WPG8</accession>
<keyword evidence="11" id="KW-0282">Flagellum</keyword>
<evidence type="ECO:0000256" key="7">
    <source>
        <dbReference type="ARBA" id="ARBA00022779"/>
    </source>
</evidence>
<keyword evidence="6 10" id="KW-0812">Transmembrane</keyword>
<protein>
    <recommendedName>
        <fullName evidence="10">Flagellar protein FliL</fullName>
    </recommendedName>
</protein>
<evidence type="ECO:0000313" key="11">
    <source>
        <dbReference type="EMBL" id="MFC3700430.1"/>
    </source>
</evidence>
<feature type="transmembrane region" description="Helical" evidence="10">
    <location>
        <begin position="24"/>
        <end position="46"/>
    </location>
</feature>
<evidence type="ECO:0000256" key="6">
    <source>
        <dbReference type="ARBA" id="ARBA00022692"/>
    </source>
</evidence>
<evidence type="ECO:0000256" key="2">
    <source>
        <dbReference type="ARBA" id="ARBA00004162"/>
    </source>
</evidence>
<sequence length="178" mass="19877">MADEEPIEEVEEEGEKKGGGLKKIIMIVVGFLLVSGLSAGGMWFFLKDKLADPEAAAIDEIPMEEPITTPENGEAIYHALQPAFIINFNTNGKSRFLQTELTVLTRDPESIEVMILHNPLIRNNLLDVFTLHNFDELMTAEGKMALAEDLTKTIQDILVKEMGRPGIESILFRSFVMQ</sequence>
<evidence type="ECO:0000313" key="12">
    <source>
        <dbReference type="Proteomes" id="UP001595710"/>
    </source>
</evidence>
<keyword evidence="8 10" id="KW-1133">Transmembrane helix</keyword>
<reference evidence="12" key="1">
    <citation type="journal article" date="2019" name="Int. J. Syst. Evol. Microbiol.">
        <title>The Global Catalogue of Microorganisms (GCM) 10K type strain sequencing project: providing services to taxonomists for standard genome sequencing and annotation.</title>
        <authorList>
            <consortium name="The Broad Institute Genomics Platform"/>
            <consortium name="The Broad Institute Genome Sequencing Center for Infectious Disease"/>
            <person name="Wu L."/>
            <person name="Ma J."/>
        </authorList>
    </citation>
    <scope>NUCLEOTIDE SEQUENCE [LARGE SCALE GENOMIC DNA]</scope>
    <source>
        <strain evidence="12">CECT 8288</strain>
    </source>
</reference>
<evidence type="ECO:0000256" key="3">
    <source>
        <dbReference type="ARBA" id="ARBA00008281"/>
    </source>
</evidence>
<keyword evidence="10" id="KW-0997">Cell inner membrane</keyword>
<keyword evidence="12" id="KW-1185">Reference proteome</keyword>
<gene>
    <name evidence="11" type="ORF">ACFOND_02175</name>
</gene>
<dbReference type="PANTHER" id="PTHR35091:SF2">
    <property type="entry name" value="FLAGELLAR PROTEIN FLIL"/>
    <property type="match status" value="1"/>
</dbReference>
<dbReference type="EMBL" id="JBHRYN010000005">
    <property type="protein sequence ID" value="MFC3700430.1"/>
    <property type="molecule type" value="Genomic_DNA"/>
</dbReference>
<dbReference type="PANTHER" id="PTHR35091">
    <property type="entry name" value="FLAGELLAR PROTEIN FLIL"/>
    <property type="match status" value="1"/>
</dbReference>
<proteinExistence type="inferred from homology"/>
<comment type="similarity">
    <text evidence="3 10">Belongs to the FliL family.</text>
</comment>
<evidence type="ECO:0000256" key="1">
    <source>
        <dbReference type="ARBA" id="ARBA00002254"/>
    </source>
</evidence>
<dbReference type="RefSeq" id="WP_290281755.1">
    <property type="nucleotide sequence ID" value="NZ_JAUFQI010000001.1"/>
</dbReference>
<evidence type="ECO:0000256" key="9">
    <source>
        <dbReference type="ARBA" id="ARBA00023136"/>
    </source>
</evidence>
<dbReference type="InterPro" id="IPR005503">
    <property type="entry name" value="FliL"/>
</dbReference>
<comment type="subcellular location">
    <subcellularLocation>
        <location evidence="10">Cell inner membrane</location>
    </subcellularLocation>
    <subcellularLocation>
        <location evidence="2">Cell membrane</location>
        <topology evidence="2">Single-pass membrane protein</topology>
    </subcellularLocation>
</comment>
<keyword evidence="5 10" id="KW-0145">Chemotaxis</keyword>
<keyword evidence="7 10" id="KW-0283">Flagellar rotation</keyword>
<evidence type="ECO:0000256" key="4">
    <source>
        <dbReference type="ARBA" id="ARBA00022475"/>
    </source>
</evidence>
<dbReference type="Proteomes" id="UP001595710">
    <property type="component" value="Unassembled WGS sequence"/>
</dbReference>
<keyword evidence="4" id="KW-1003">Cell membrane</keyword>
<name>A0ABV7WPG8_9GAMM</name>
<keyword evidence="11" id="KW-0966">Cell projection</keyword>
<evidence type="ECO:0000256" key="8">
    <source>
        <dbReference type="ARBA" id="ARBA00022989"/>
    </source>
</evidence>
<comment type="caution">
    <text evidence="11">The sequence shown here is derived from an EMBL/GenBank/DDBJ whole genome shotgun (WGS) entry which is preliminary data.</text>
</comment>
<evidence type="ECO:0000256" key="5">
    <source>
        <dbReference type="ARBA" id="ARBA00022500"/>
    </source>
</evidence>
<evidence type="ECO:0000256" key="10">
    <source>
        <dbReference type="RuleBase" id="RU364125"/>
    </source>
</evidence>
<keyword evidence="9 10" id="KW-0472">Membrane</keyword>